<keyword evidence="7" id="KW-1185">Reference proteome</keyword>
<dbReference type="InterPro" id="IPR002672">
    <property type="entry name" value="Ribosomal_eL28"/>
</dbReference>
<dbReference type="GO" id="GO:1990904">
    <property type="term" value="C:ribonucleoprotein complex"/>
    <property type="evidence" value="ECO:0007669"/>
    <property type="project" value="UniProtKB-KW"/>
</dbReference>
<keyword evidence="3" id="KW-0687">Ribonucleoprotein</keyword>
<dbReference type="Pfam" id="PF01778">
    <property type="entry name" value="Ribosomal_L28e"/>
    <property type="match status" value="1"/>
</dbReference>
<feature type="region of interest" description="Disordered" evidence="4">
    <location>
        <begin position="122"/>
        <end position="163"/>
    </location>
</feature>
<keyword evidence="2" id="KW-0689">Ribosomal protein</keyword>
<dbReference type="GO" id="GO:0005840">
    <property type="term" value="C:ribosome"/>
    <property type="evidence" value="ECO:0007669"/>
    <property type="project" value="UniProtKB-KW"/>
</dbReference>
<dbReference type="STRING" id="58919.A0A316ZEH3"/>
<dbReference type="GO" id="GO:0006412">
    <property type="term" value="P:translation"/>
    <property type="evidence" value="ECO:0007669"/>
    <property type="project" value="InterPro"/>
</dbReference>
<dbReference type="InterPro" id="IPR029004">
    <property type="entry name" value="Ribosomal_eL28/Mak16"/>
</dbReference>
<evidence type="ECO:0000259" key="5">
    <source>
        <dbReference type="Pfam" id="PF01778"/>
    </source>
</evidence>
<dbReference type="GO" id="GO:0003735">
    <property type="term" value="F:structural constituent of ribosome"/>
    <property type="evidence" value="ECO:0007669"/>
    <property type="project" value="InterPro"/>
</dbReference>
<sequence length="163" mass="17478">MSGTSQDLQWLLVRTNTAFLVKQQGLPRIFTREPSNLRQIHSYTYSGLVNDKRVGVEAAHGGRGVVITTRKSKAASNAIKGSSSTTTIKKGGSRRTAGAVASVIGKRGYRSDLLKDAVARSSAILKTQRPKGRKEPPARKVRGTGARKALFKSQAAAEQETSA</sequence>
<dbReference type="Proteomes" id="UP000245946">
    <property type="component" value="Unassembled WGS sequence"/>
</dbReference>
<dbReference type="GeneID" id="37269326"/>
<reference evidence="6 7" key="1">
    <citation type="journal article" date="2018" name="Mol. Biol. Evol.">
        <title>Broad Genomic Sampling Reveals a Smut Pathogenic Ancestry of the Fungal Clade Ustilaginomycotina.</title>
        <authorList>
            <person name="Kijpornyongpan T."/>
            <person name="Mondo S.J."/>
            <person name="Barry K."/>
            <person name="Sandor L."/>
            <person name="Lee J."/>
            <person name="Lipzen A."/>
            <person name="Pangilinan J."/>
            <person name="LaButti K."/>
            <person name="Hainaut M."/>
            <person name="Henrissat B."/>
            <person name="Grigoriev I.V."/>
            <person name="Spatafora J.W."/>
            <person name="Aime M.C."/>
        </authorList>
    </citation>
    <scope>NUCLEOTIDE SEQUENCE [LARGE SCALE GENOMIC DNA]</scope>
    <source>
        <strain evidence="6 7">MCA 4186</strain>
    </source>
</reference>
<dbReference type="EMBL" id="KZ819287">
    <property type="protein sequence ID" value="PWN99666.1"/>
    <property type="molecule type" value="Genomic_DNA"/>
</dbReference>
<protein>
    <recommendedName>
        <fullName evidence="5">Ribosomal eL28/Mak16 domain-containing protein</fullName>
    </recommendedName>
</protein>
<feature type="region of interest" description="Disordered" evidence="4">
    <location>
        <begin position="77"/>
        <end position="96"/>
    </location>
</feature>
<name>A0A316ZEH3_9BASI</name>
<accession>A0A316ZEH3</accession>
<organism evidence="6 7">
    <name type="scientific">Tilletiopsis washingtonensis</name>
    <dbReference type="NCBI Taxonomy" id="58919"/>
    <lineage>
        <taxon>Eukaryota</taxon>
        <taxon>Fungi</taxon>
        <taxon>Dikarya</taxon>
        <taxon>Basidiomycota</taxon>
        <taxon>Ustilaginomycotina</taxon>
        <taxon>Exobasidiomycetes</taxon>
        <taxon>Entylomatales</taxon>
        <taxon>Entylomatales incertae sedis</taxon>
        <taxon>Tilletiopsis</taxon>
    </lineage>
</organism>
<evidence type="ECO:0000313" key="7">
    <source>
        <dbReference type="Proteomes" id="UP000245946"/>
    </source>
</evidence>
<evidence type="ECO:0000256" key="1">
    <source>
        <dbReference type="ARBA" id="ARBA00007926"/>
    </source>
</evidence>
<evidence type="ECO:0000256" key="4">
    <source>
        <dbReference type="SAM" id="MobiDB-lite"/>
    </source>
</evidence>
<proteinExistence type="inferred from homology"/>
<dbReference type="RefSeq" id="XP_025599945.1">
    <property type="nucleotide sequence ID" value="XM_025741782.1"/>
</dbReference>
<comment type="similarity">
    <text evidence="1">Belongs to the eukaryotic ribosomal protein eL28 family.</text>
</comment>
<feature type="compositionally biased region" description="Low complexity" evidence="4">
    <location>
        <begin position="79"/>
        <end position="90"/>
    </location>
</feature>
<gene>
    <name evidence="6" type="ORF">FA09DRAFT_328463</name>
</gene>
<dbReference type="AlphaFoldDB" id="A0A316ZEH3"/>
<dbReference type="Gene3D" id="3.30.390.110">
    <property type="match status" value="1"/>
</dbReference>
<dbReference type="PANTHER" id="PTHR10544">
    <property type="entry name" value="60S RIBOSOMAL PROTEIN L28"/>
    <property type="match status" value="1"/>
</dbReference>
<dbReference type="OrthoDB" id="338850at2759"/>
<evidence type="ECO:0000256" key="2">
    <source>
        <dbReference type="ARBA" id="ARBA00022980"/>
    </source>
</evidence>
<evidence type="ECO:0000313" key="6">
    <source>
        <dbReference type="EMBL" id="PWN99666.1"/>
    </source>
</evidence>
<dbReference type="FunFam" id="3.30.390.110:FF:000002">
    <property type="entry name" value="60S ribosomal protein L28"/>
    <property type="match status" value="1"/>
</dbReference>
<evidence type="ECO:0000256" key="3">
    <source>
        <dbReference type="ARBA" id="ARBA00023274"/>
    </source>
</evidence>
<feature type="domain" description="Ribosomal eL28/Mak16" evidence="5">
    <location>
        <begin position="8"/>
        <end position="126"/>
    </location>
</feature>